<evidence type="ECO:0000256" key="1">
    <source>
        <dbReference type="SAM" id="MobiDB-lite"/>
    </source>
</evidence>
<evidence type="ECO:0000313" key="3">
    <source>
        <dbReference type="Proteomes" id="UP000294360"/>
    </source>
</evidence>
<gene>
    <name evidence="2" type="ORF">MTUNDRAET4_0909</name>
</gene>
<proteinExistence type="predicted"/>
<dbReference type="Proteomes" id="UP000294360">
    <property type="component" value="Chromosome"/>
</dbReference>
<feature type="region of interest" description="Disordered" evidence="1">
    <location>
        <begin position="65"/>
        <end position="93"/>
    </location>
</feature>
<dbReference type="KEGG" id="mtun:MTUNDRAET4_0909"/>
<reference evidence="2 3" key="1">
    <citation type="submission" date="2019-03" db="EMBL/GenBank/DDBJ databases">
        <authorList>
            <person name="Kox A.R. M."/>
        </authorList>
    </citation>
    <scope>NUCLEOTIDE SEQUENCE [LARGE SCALE GENOMIC DNA]</scope>
    <source>
        <strain evidence="2">MTUNDRAET4 annotated genome</strain>
    </source>
</reference>
<sequence length="93" mass="10202">MRMTSDQERLTVSLTDACYMTGLGRNSVIDAIARGELRSIKLAGRRLVIVESIKEMIAARAAEPYENTKREVRNASAARRGRPPLAGSAREAV</sequence>
<dbReference type="EMBL" id="LR536450">
    <property type="protein sequence ID" value="VFU07802.1"/>
    <property type="molecule type" value="Genomic_DNA"/>
</dbReference>
<evidence type="ECO:0008006" key="4">
    <source>
        <dbReference type="Google" id="ProtNLM"/>
    </source>
</evidence>
<organism evidence="2 3">
    <name type="scientific">Methylocella tundrae</name>
    <dbReference type="NCBI Taxonomy" id="227605"/>
    <lineage>
        <taxon>Bacteria</taxon>
        <taxon>Pseudomonadati</taxon>
        <taxon>Pseudomonadota</taxon>
        <taxon>Alphaproteobacteria</taxon>
        <taxon>Hyphomicrobiales</taxon>
        <taxon>Beijerinckiaceae</taxon>
        <taxon>Methylocella</taxon>
    </lineage>
</organism>
<dbReference type="AlphaFoldDB" id="A0A4U8YXT5"/>
<accession>A0A4U8YXT5</accession>
<evidence type="ECO:0000313" key="2">
    <source>
        <dbReference type="EMBL" id="VFU07802.1"/>
    </source>
</evidence>
<name>A0A4U8YXT5_METTU</name>
<protein>
    <recommendedName>
        <fullName evidence="4">Helix-turn-helix domain-containing protein</fullName>
    </recommendedName>
</protein>